<organism evidence="6 7">
    <name type="scientific">Apiospora hydei</name>
    <dbReference type="NCBI Taxonomy" id="1337664"/>
    <lineage>
        <taxon>Eukaryota</taxon>
        <taxon>Fungi</taxon>
        <taxon>Dikarya</taxon>
        <taxon>Ascomycota</taxon>
        <taxon>Pezizomycotina</taxon>
        <taxon>Sordariomycetes</taxon>
        <taxon>Xylariomycetidae</taxon>
        <taxon>Amphisphaeriales</taxon>
        <taxon>Apiosporaceae</taxon>
        <taxon>Apiospora</taxon>
    </lineage>
</organism>
<dbReference type="RefSeq" id="XP_066671421.1">
    <property type="nucleotide sequence ID" value="XM_066807803.1"/>
</dbReference>
<evidence type="ECO:0000256" key="3">
    <source>
        <dbReference type="ARBA" id="ARBA00023242"/>
    </source>
</evidence>
<dbReference type="InterPro" id="IPR001138">
    <property type="entry name" value="Zn2Cys6_DnaBD"/>
</dbReference>
<dbReference type="InterPro" id="IPR036864">
    <property type="entry name" value="Zn2-C6_fun-type_DNA-bd_sf"/>
</dbReference>
<feature type="region of interest" description="Disordered" evidence="4">
    <location>
        <begin position="1"/>
        <end position="26"/>
    </location>
</feature>
<feature type="region of interest" description="Disordered" evidence="4">
    <location>
        <begin position="490"/>
        <end position="509"/>
    </location>
</feature>
<dbReference type="CDD" id="cd00067">
    <property type="entry name" value="GAL4"/>
    <property type="match status" value="1"/>
</dbReference>
<evidence type="ECO:0000256" key="1">
    <source>
        <dbReference type="ARBA" id="ARBA00004123"/>
    </source>
</evidence>
<evidence type="ECO:0000256" key="4">
    <source>
        <dbReference type="SAM" id="MobiDB-lite"/>
    </source>
</evidence>
<reference evidence="6 7" key="1">
    <citation type="submission" date="2023-01" db="EMBL/GenBank/DDBJ databases">
        <title>Analysis of 21 Apiospora genomes using comparative genomics revels a genus with tremendous synthesis potential of carbohydrate active enzymes and secondary metabolites.</title>
        <authorList>
            <person name="Sorensen T."/>
        </authorList>
    </citation>
    <scope>NUCLEOTIDE SEQUENCE [LARGE SCALE GENOMIC DNA]</scope>
    <source>
        <strain evidence="6 7">CBS 114990</strain>
    </source>
</reference>
<protein>
    <recommendedName>
        <fullName evidence="5">Zn(2)-C6 fungal-type domain-containing protein</fullName>
    </recommendedName>
</protein>
<feature type="compositionally biased region" description="Low complexity" evidence="4">
    <location>
        <begin position="495"/>
        <end position="504"/>
    </location>
</feature>
<keyword evidence="7" id="KW-1185">Reference proteome</keyword>
<dbReference type="Pfam" id="PF04082">
    <property type="entry name" value="Fungal_trans"/>
    <property type="match status" value="1"/>
</dbReference>
<feature type="compositionally biased region" description="Polar residues" evidence="4">
    <location>
        <begin position="10"/>
        <end position="20"/>
    </location>
</feature>
<dbReference type="PROSITE" id="PS50048">
    <property type="entry name" value="ZN2_CY6_FUNGAL_2"/>
    <property type="match status" value="1"/>
</dbReference>
<dbReference type="SUPFAM" id="SSF57701">
    <property type="entry name" value="Zn2/Cys6 DNA-binding domain"/>
    <property type="match status" value="1"/>
</dbReference>
<dbReference type="EMBL" id="JAQQWN010000004">
    <property type="protein sequence ID" value="KAK8088527.1"/>
    <property type="molecule type" value="Genomic_DNA"/>
</dbReference>
<comment type="caution">
    <text evidence="6">The sequence shown here is derived from an EMBL/GenBank/DDBJ whole genome shotgun (WGS) entry which is preliminary data.</text>
</comment>
<dbReference type="PROSITE" id="PS00463">
    <property type="entry name" value="ZN2_CY6_FUNGAL_1"/>
    <property type="match status" value="1"/>
</dbReference>
<evidence type="ECO:0000313" key="6">
    <source>
        <dbReference type="EMBL" id="KAK8088527.1"/>
    </source>
</evidence>
<sequence>MMAAPGPVTGSDTLQTTAANASGGRNLRSCQSCRARKIKCDRQQPCSNCARVDADCVYPSGRGRAPKRPRKVTESYVADRLSHLEAVIRKLDSRSHAKGPVAGGNNPYQSRDLGSVRLRPSRLMVREQTSYYVNDNALWGNLADEIPLQVEELREMLLDPGSDDESLDSPAFGGSSLTSSSLEMNAAIFGYRSTAHSLQSLHPLLAQAVALFRVFTENVAPMVRIFHLPTLSRDYWDALASLDSISKETEAVLFTVYYTAALTQFRFAVEQSLARANLLNTQSMTLLQAATCFILVLRNEDDSRTPWSLASLVYHTAQTMGLQRDGTRFGLKPFETEMRRRLWWHICLLDNRSSEYHGFKPFVDDLAFDTKPPLNINDSDISPSMPDFPAERTGFTEMTFCLIRVEVMEATWKIYRRSGAASETKENAAEDGLSLEQRETMMKELEEKLQGKYLRHCDPSIPSQLIVSMVLELILKRFWLQIHVPRTAVKGKSTSSQQPQAAPSRPDKAQMRDQLFLTSVEILELSGRLLLDPLLSPWHWHSHTYIQWSAVALVLSELCGRAPSVDCDRAWESVQRVYDIWKLDKRAQKGTLWRPIRTMMAKARYVREMQQQTELKRRGQDSSAAQLGIASATAGYSTALPAAGSRQSGSGMTPPFTYAAGEDSQLDNLTFPGDLGVFEGMFGVMFSMDFSENIFNNT</sequence>
<evidence type="ECO:0000259" key="5">
    <source>
        <dbReference type="PROSITE" id="PS50048"/>
    </source>
</evidence>
<evidence type="ECO:0000256" key="2">
    <source>
        <dbReference type="ARBA" id="ARBA00022723"/>
    </source>
</evidence>
<feature type="domain" description="Zn(2)-C6 fungal-type" evidence="5">
    <location>
        <begin position="29"/>
        <end position="58"/>
    </location>
</feature>
<dbReference type="InterPro" id="IPR050613">
    <property type="entry name" value="Sec_Metabolite_Reg"/>
</dbReference>
<dbReference type="Proteomes" id="UP001433268">
    <property type="component" value="Unassembled WGS sequence"/>
</dbReference>
<evidence type="ECO:0000313" key="7">
    <source>
        <dbReference type="Proteomes" id="UP001433268"/>
    </source>
</evidence>
<dbReference type="Pfam" id="PF00172">
    <property type="entry name" value="Zn_clus"/>
    <property type="match status" value="1"/>
</dbReference>
<name>A0ABR1WZF1_9PEZI</name>
<proteinExistence type="predicted"/>
<dbReference type="Gene3D" id="4.10.240.10">
    <property type="entry name" value="Zn(2)-C6 fungal-type DNA-binding domain"/>
    <property type="match status" value="1"/>
</dbReference>
<dbReference type="SMART" id="SM00906">
    <property type="entry name" value="Fungal_trans"/>
    <property type="match status" value="1"/>
</dbReference>
<dbReference type="SMART" id="SM00066">
    <property type="entry name" value="GAL4"/>
    <property type="match status" value="1"/>
</dbReference>
<dbReference type="InterPro" id="IPR007219">
    <property type="entry name" value="XnlR_reg_dom"/>
</dbReference>
<dbReference type="PANTHER" id="PTHR31001:SF57">
    <property type="entry name" value="ZN(II)2CYS6 TRANSCRIPTION FACTOR (EUROFUNG)"/>
    <property type="match status" value="1"/>
</dbReference>
<keyword evidence="2" id="KW-0479">Metal-binding</keyword>
<dbReference type="GeneID" id="92040863"/>
<comment type="subcellular location">
    <subcellularLocation>
        <location evidence="1">Nucleus</location>
    </subcellularLocation>
</comment>
<keyword evidence="3" id="KW-0539">Nucleus</keyword>
<gene>
    <name evidence="6" type="ORF">PG997_003488</name>
</gene>
<dbReference type="PANTHER" id="PTHR31001">
    <property type="entry name" value="UNCHARACTERIZED TRANSCRIPTIONAL REGULATORY PROTEIN"/>
    <property type="match status" value="1"/>
</dbReference>
<dbReference type="CDD" id="cd12148">
    <property type="entry name" value="fungal_TF_MHR"/>
    <property type="match status" value="1"/>
</dbReference>
<accession>A0ABR1WZF1</accession>